<organism evidence="7 8">
    <name type="scientific">Rhypophila decipiens</name>
    <dbReference type="NCBI Taxonomy" id="261697"/>
    <lineage>
        <taxon>Eukaryota</taxon>
        <taxon>Fungi</taxon>
        <taxon>Dikarya</taxon>
        <taxon>Ascomycota</taxon>
        <taxon>Pezizomycotina</taxon>
        <taxon>Sordariomycetes</taxon>
        <taxon>Sordariomycetidae</taxon>
        <taxon>Sordariales</taxon>
        <taxon>Naviculisporaceae</taxon>
        <taxon>Rhypophila</taxon>
    </lineage>
</organism>
<gene>
    <name evidence="7" type="ORF">QBC37DRAFT_424530</name>
</gene>
<comment type="similarity">
    <text evidence="3">Belongs to the HRI1 family.</text>
</comment>
<dbReference type="Pfam" id="PF16815">
    <property type="entry name" value="HRI1"/>
    <property type="match status" value="1"/>
</dbReference>
<evidence type="ECO:0000313" key="8">
    <source>
        <dbReference type="Proteomes" id="UP001301769"/>
    </source>
</evidence>
<evidence type="ECO:0000256" key="5">
    <source>
        <dbReference type="ARBA" id="ARBA00022490"/>
    </source>
</evidence>
<keyword evidence="6" id="KW-0539">Nucleus</keyword>
<dbReference type="AlphaFoldDB" id="A0AAN7B949"/>
<name>A0AAN7B949_9PEZI</name>
<accession>A0AAN7B949</accession>
<comment type="subcellular location">
    <subcellularLocation>
        <location evidence="2">Cytoplasm</location>
    </subcellularLocation>
    <subcellularLocation>
        <location evidence="1">Nucleus</location>
    </subcellularLocation>
</comment>
<dbReference type="EMBL" id="MU858123">
    <property type="protein sequence ID" value="KAK4212635.1"/>
    <property type="molecule type" value="Genomic_DNA"/>
</dbReference>
<reference evidence="7" key="2">
    <citation type="submission" date="2023-05" db="EMBL/GenBank/DDBJ databases">
        <authorList>
            <consortium name="Lawrence Berkeley National Laboratory"/>
            <person name="Steindorff A."/>
            <person name="Hensen N."/>
            <person name="Bonometti L."/>
            <person name="Westerberg I."/>
            <person name="Brannstrom I.O."/>
            <person name="Guillou S."/>
            <person name="Cros-Aarteil S."/>
            <person name="Calhoun S."/>
            <person name="Haridas S."/>
            <person name="Kuo A."/>
            <person name="Mondo S."/>
            <person name="Pangilinan J."/>
            <person name="Riley R."/>
            <person name="Labutti K."/>
            <person name="Andreopoulos B."/>
            <person name="Lipzen A."/>
            <person name="Chen C."/>
            <person name="Yanf M."/>
            <person name="Daum C."/>
            <person name="Ng V."/>
            <person name="Clum A."/>
            <person name="Ohm R."/>
            <person name="Martin F."/>
            <person name="Silar P."/>
            <person name="Natvig D."/>
            <person name="Lalanne C."/>
            <person name="Gautier V."/>
            <person name="Ament-Velasquez S.L."/>
            <person name="Kruys A."/>
            <person name="Hutchinson M.I."/>
            <person name="Powell A.J."/>
            <person name="Barry K."/>
            <person name="Miller A.N."/>
            <person name="Grigoriev I.V."/>
            <person name="Debuchy R."/>
            <person name="Gladieux P."/>
            <person name="Thoren M.H."/>
            <person name="Johannesson H."/>
        </authorList>
    </citation>
    <scope>NUCLEOTIDE SEQUENCE</scope>
    <source>
        <strain evidence="7">PSN293</strain>
    </source>
</reference>
<dbReference type="Gene3D" id="2.40.128.310">
    <property type="entry name" value="Protein HRI1, C-terminal domain"/>
    <property type="match status" value="1"/>
</dbReference>
<evidence type="ECO:0000256" key="2">
    <source>
        <dbReference type="ARBA" id="ARBA00004496"/>
    </source>
</evidence>
<sequence>MTGHISVRESIRWLPDEASEPTSTIVLTSPGRLFVDLRIYKSESGIIESDAVLPLSRLEWAIAGTSVDSSETGGIDPVDQHWRGKWIHWIDSRTEDCTDVADEGDMFPLPPDGARVLEKGRMVNSATGLETDYEEIWGSEEISKEVEPKSCCLVLQLDQTGESGKKRQGRIVRLGQYVQGFVRAGEELVVERWKWEGEWERVVKIGEGIEIPTDFVTGFGHEAQVDDEVRVGQDIWKVVEKS</sequence>
<keyword evidence="8" id="KW-1185">Reference proteome</keyword>
<dbReference type="Proteomes" id="UP001301769">
    <property type="component" value="Unassembled WGS sequence"/>
</dbReference>
<comment type="caution">
    <text evidence="7">The sequence shown here is derived from an EMBL/GenBank/DDBJ whole genome shotgun (WGS) entry which is preliminary data.</text>
</comment>
<protein>
    <recommendedName>
        <fullName evidence="4">Protein HRI1</fullName>
    </recommendedName>
</protein>
<evidence type="ECO:0000256" key="3">
    <source>
        <dbReference type="ARBA" id="ARBA00005229"/>
    </source>
</evidence>
<dbReference type="Gene3D" id="2.40.128.320">
    <property type="entry name" value="Protein HRI1, N-terminal domain"/>
    <property type="match status" value="1"/>
</dbReference>
<reference evidence="7" key="1">
    <citation type="journal article" date="2023" name="Mol. Phylogenet. Evol.">
        <title>Genome-scale phylogeny and comparative genomics of the fungal order Sordariales.</title>
        <authorList>
            <person name="Hensen N."/>
            <person name="Bonometti L."/>
            <person name="Westerberg I."/>
            <person name="Brannstrom I.O."/>
            <person name="Guillou S."/>
            <person name="Cros-Aarteil S."/>
            <person name="Calhoun S."/>
            <person name="Haridas S."/>
            <person name="Kuo A."/>
            <person name="Mondo S."/>
            <person name="Pangilinan J."/>
            <person name="Riley R."/>
            <person name="LaButti K."/>
            <person name="Andreopoulos B."/>
            <person name="Lipzen A."/>
            <person name="Chen C."/>
            <person name="Yan M."/>
            <person name="Daum C."/>
            <person name="Ng V."/>
            <person name="Clum A."/>
            <person name="Steindorff A."/>
            <person name="Ohm R.A."/>
            <person name="Martin F."/>
            <person name="Silar P."/>
            <person name="Natvig D.O."/>
            <person name="Lalanne C."/>
            <person name="Gautier V."/>
            <person name="Ament-Velasquez S.L."/>
            <person name="Kruys A."/>
            <person name="Hutchinson M.I."/>
            <person name="Powell A.J."/>
            <person name="Barry K."/>
            <person name="Miller A.N."/>
            <person name="Grigoriev I.V."/>
            <person name="Debuchy R."/>
            <person name="Gladieux P."/>
            <person name="Hiltunen Thoren M."/>
            <person name="Johannesson H."/>
        </authorList>
    </citation>
    <scope>NUCLEOTIDE SEQUENCE</scope>
    <source>
        <strain evidence="7">PSN293</strain>
    </source>
</reference>
<dbReference type="InterPro" id="IPR031818">
    <property type="entry name" value="Hri1"/>
</dbReference>
<evidence type="ECO:0000256" key="4">
    <source>
        <dbReference type="ARBA" id="ARBA00017063"/>
    </source>
</evidence>
<evidence type="ECO:0000256" key="6">
    <source>
        <dbReference type="ARBA" id="ARBA00023242"/>
    </source>
</evidence>
<proteinExistence type="inferred from homology"/>
<keyword evidence="5" id="KW-0963">Cytoplasm</keyword>
<dbReference type="CDD" id="cd11692">
    <property type="entry name" value="HRI1_N_like"/>
    <property type="match status" value="1"/>
</dbReference>
<dbReference type="InterPro" id="IPR043047">
    <property type="entry name" value="Hri1_N_sf"/>
</dbReference>
<evidence type="ECO:0000256" key="1">
    <source>
        <dbReference type="ARBA" id="ARBA00004123"/>
    </source>
</evidence>
<dbReference type="GO" id="GO:0005634">
    <property type="term" value="C:nucleus"/>
    <property type="evidence" value="ECO:0007669"/>
    <property type="project" value="UniProtKB-SubCell"/>
</dbReference>
<dbReference type="InterPro" id="IPR038744">
    <property type="entry name" value="Hri1_N"/>
</dbReference>
<dbReference type="GO" id="GO:0005737">
    <property type="term" value="C:cytoplasm"/>
    <property type="evidence" value="ECO:0007669"/>
    <property type="project" value="UniProtKB-SubCell"/>
</dbReference>
<evidence type="ECO:0000313" key="7">
    <source>
        <dbReference type="EMBL" id="KAK4212635.1"/>
    </source>
</evidence>
<dbReference type="CDD" id="cd11693">
    <property type="entry name" value="HRI1_C_like"/>
    <property type="match status" value="1"/>
</dbReference>